<keyword evidence="2" id="KW-1185">Reference proteome</keyword>
<accession>A0A1T4Q698</accession>
<name>A0A1T4Q698_9FIRM</name>
<gene>
    <name evidence="1" type="ORF">SAMN02745110_02261</name>
</gene>
<dbReference type="AlphaFoldDB" id="A0A1T4Q698"/>
<reference evidence="1 2" key="1">
    <citation type="submission" date="2017-02" db="EMBL/GenBank/DDBJ databases">
        <authorList>
            <person name="Peterson S.W."/>
        </authorList>
    </citation>
    <scope>NUCLEOTIDE SEQUENCE [LARGE SCALE GENOMIC DNA]</scope>
    <source>
        <strain evidence="1 2">ATCC 17233</strain>
    </source>
</reference>
<proteinExistence type="predicted"/>
<evidence type="ECO:0000313" key="1">
    <source>
        <dbReference type="EMBL" id="SJZ98758.1"/>
    </source>
</evidence>
<dbReference type="Proteomes" id="UP000189857">
    <property type="component" value="Unassembled WGS sequence"/>
</dbReference>
<dbReference type="EMBL" id="FUXA01000016">
    <property type="protein sequence ID" value="SJZ98758.1"/>
    <property type="molecule type" value="Genomic_DNA"/>
</dbReference>
<sequence>MYIIKVNGMKVKSCRSFNEARAWALKHNGKVFSYSKVKLPKSTMLSYNDKDFIKREMYKEIYSENNHGYHITQRRKKYE</sequence>
<dbReference type="RefSeq" id="WP_078788055.1">
    <property type="nucleotide sequence ID" value="NZ_FMTO01000014.1"/>
</dbReference>
<organism evidence="1 2">
    <name type="scientific">Eubacterium ruminantium</name>
    <dbReference type="NCBI Taxonomy" id="42322"/>
    <lineage>
        <taxon>Bacteria</taxon>
        <taxon>Bacillati</taxon>
        <taxon>Bacillota</taxon>
        <taxon>Clostridia</taxon>
        <taxon>Eubacteriales</taxon>
        <taxon>Eubacteriaceae</taxon>
        <taxon>Eubacterium</taxon>
    </lineage>
</organism>
<protein>
    <submittedName>
        <fullName evidence="1">Uncharacterized protein</fullName>
    </submittedName>
</protein>
<evidence type="ECO:0000313" key="2">
    <source>
        <dbReference type="Proteomes" id="UP000189857"/>
    </source>
</evidence>